<dbReference type="AlphaFoldDB" id="A0A7K4NM20"/>
<dbReference type="EMBL" id="JACAST010000021">
    <property type="protein sequence ID" value="NWK02269.1"/>
    <property type="molecule type" value="Genomic_DNA"/>
</dbReference>
<sequence length="106" mass="12392">MSDKSENCPVCLKKMKEHAVLDMVNCSEKLIKENKDDSNQTSFDKNQEALKLINGLLELSQKDLEEYEKKDPDDLTIKVILQYQPYFQDLSTKQKELLEKLRDILV</sequence>
<proteinExistence type="predicted"/>
<name>A0A7K4NM20_9ARCH</name>
<gene>
    <name evidence="1" type="ORF">HX804_03070</name>
</gene>
<organism evidence="1 2">
    <name type="scientific">Marine Group I thaumarchaeote</name>
    <dbReference type="NCBI Taxonomy" id="2511932"/>
    <lineage>
        <taxon>Archaea</taxon>
        <taxon>Nitrososphaerota</taxon>
        <taxon>Marine Group I</taxon>
    </lineage>
</organism>
<comment type="caution">
    <text evidence="1">The sequence shown here is derived from an EMBL/GenBank/DDBJ whole genome shotgun (WGS) entry which is preliminary data.</text>
</comment>
<reference evidence="1 2" key="1">
    <citation type="journal article" date="2019" name="Environ. Microbiol.">
        <title>Genomics insights into ecotype formation of ammonia-oxidizing archaea in the deep ocean.</title>
        <authorList>
            <person name="Wang Y."/>
            <person name="Huang J.M."/>
            <person name="Cui G.J."/>
            <person name="Nunoura T."/>
            <person name="Takaki Y."/>
            <person name="Li W.L."/>
            <person name="Li J."/>
            <person name="Gao Z.M."/>
            <person name="Takai K."/>
            <person name="Zhang A.Q."/>
            <person name="Stepanauskas R."/>
        </authorList>
    </citation>
    <scope>NUCLEOTIDE SEQUENCE [LARGE SCALE GENOMIC DNA]</scope>
    <source>
        <strain evidence="1 2">N8</strain>
    </source>
</reference>
<protein>
    <submittedName>
        <fullName evidence="1">Uncharacterized protein</fullName>
    </submittedName>
</protein>
<evidence type="ECO:0000313" key="1">
    <source>
        <dbReference type="EMBL" id="NWK02269.1"/>
    </source>
</evidence>
<evidence type="ECO:0000313" key="2">
    <source>
        <dbReference type="Proteomes" id="UP000529843"/>
    </source>
</evidence>
<dbReference type="Proteomes" id="UP000529843">
    <property type="component" value="Unassembled WGS sequence"/>
</dbReference>
<accession>A0A7K4NM20</accession>